<reference evidence="1 3" key="1">
    <citation type="submission" date="2018-06" db="EMBL/GenBank/DDBJ databases">
        <title>Comparative genomics reveals the genomic features of Rhizophagus irregularis, R. cerebriforme, R. diaphanum and Gigaspora rosea, and their symbiotic lifestyle signature.</title>
        <authorList>
            <person name="Morin E."/>
            <person name="San Clemente H."/>
            <person name="Chen E.C.H."/>
            <person name="De La Providencia I."/>
            <person name="Hainaut M."/>
            <person name="Kuo A."/>
            <person name="Kohler A."/>
            <person name="Murat C."/>
            <person name="Tang N."/>
            <person name="Roy S."/>
            <person name="Loubradou J."/>
            <person name="Henrissat B."/>
            <person name="Grigoriev I.V."/>
            <person name="Corradi N."/>
            <person name="Roux C."/>
            <person name="Martin F.M."/>
        </authorList>
    </citation>
    <scope>NUCLEOTIDE SEQUENCE [LARGE SCALE GENOMIC DNA]</scope>
    <source>
        <strain evidence="1 3">DAOM 194757</strain>
    </source>
</reference>
<accession>A0A397USZ5</accession>
<dbReference type="PANTHER" id="PTHR28075">
    <property type="entry name" value="CHROMOSOME 16, WHOLE GENOME SHOTGUN SEQUENCE"/>
    <property type="match status" value="1"/>
</dbReference>
<organism evidence="1 3">
    <name type="scientific">Gigaspora rosea</name>
    <dbReference type="NCBI Taxonomy" id="44941"/>
    <lineage>
        <taxon>Eukaryota</taxon>
        <taxon>Fungi</taxon>
        <taxon>Fungi incertae sedis</taxon>
        <taxon>Mucoromycota</taxon>
        <taxon>Glomeromycotina</taxon>
        <taxon>Glomeromycetes</taxon>
        <taxon>Diversisporales</taxon>
        <taxon>Gigasporaceae</taxon>
        <taxon>Gigaspora</taxon>
    </lineage>
</organism>
<dbReference type="GO" id="GO:0005737">
    <property type="term" value="C:cytoplasm"/>
    <property type="evidence" value="ECO:0007669"/>
    <property type="project" value="TreeGrafter"/>
</dbReference>
<dbReference type="EMBL" id="QKWP01000976">
    <property type="protein sequence ID" value="RIB12933.1"/>
    <property type="molecule type" value="Genomic_DNA"/>
</dbReference>
<name>A0A397USZ5_9GLOM</name>
<dbReference type="OrthoDB" id="16824at2759"/>
<evidence type="ECO:0000313" key="3">
    <source>
        <dbReference type="Proteomes" id="UP000266673"/>
    </source>
</evidence>
<gene>
    <name evidence="1" type="ORF">C2G38_2003779</name>
    <name evidence="2" type="ORF">C2G38_2099696</name>
</gene>
<sequence length="87" mass="10161">MRIGRILHYATDAVLISAILAGIKRSAGLTFPTERIRNKPIRNIVESFLGIGEWVMDRCILYMDSSPYFEKKLYDHNRQTQSLHLFY</sequence>
<keyword evidence="3" id="KW-1185">Reference proteome</keyword>
<dbReference type="Pfam" id="PF08520">
    <property type="entry name" value="Mitofissin"/>
    <property type="match status" value="1"/>
</dbReference>
<evidence type="ECO:0000313" key="2">
    <source>
        <dbReference type="EMBL" id="RIB12933.1"/>
    </source>
</evidence>
<dbReference type="PANTHER" id="PTHR28075:SF1">
    <property type="entry name" value="DUF1748-DOMAIN-CONTAINING PROTEIN"/>
    <property type="match status" value="1"/>
</dbReference>
<evidence type="ECO:0008006" key="4">
    <source>
        <dbReference type="Google" id="ProtNLM"/>
    </source>
</evidence>
<dbReference type="STRING" id="44941.A0A397USZ5"/>
<proteinExistence type="predicted"/>
<protein>
    <recommendedName>
        <fullName evidence="4">DUF1748-domain-containing protein</fullName>
    </recommendedName>
</protein>
<comment type="caution">
    <text evidence="1">The sequence shown here is derived from an EMBL/GenBank/DDBJ whole genome shotgun (WGS) entry which is preliminary data.</text>
</comment>
<dbReference type="AlphaFoldDB" id="A0A397USZ5"/>
<dbReference type="Proteomes" id="UP000266673">
    <property type="component" value="Unassembled WGS sequence"/>
</dbReference>
<evidence type="ECO:0000313" key="1">
    <source>
        <dbReference type="EMBL" id="RIB12932.1"/>
    </source>
</evidence>
<dbReference type="InterPro" id="IPR013726">
    <property type="entry name" value="Mitofissin"/>
</dbReference>
<dbReference type="EMBL" id="QKWP01000976">
    <property type="protein sequence ID" value="RIB12932.1"/>
    <property type="molecule type" value="Genomic_DNA"/>
</dbReference>